<accession>A0AAE1BSD3</accession>
<comment type="caution">
    <text evidence="2">The sequence shown here is derived from an EMBL/GenBank/DDBJ whole genome shotgun (WGS) entry which is preliminary data.</text>
</comment>
<keyword evidence="1" id="KW-0732">Signal</keyword>
<proteinExistence type="predicted"/>
<protein>
    <recommendedName>
        <fullName evidence="4">Secreted protein</fullName>
    </recommendedName>
</protein>
<sequence length="116" mass="12832">MSRARRCSCKPSCLLLSLPPSLATPTMILLPPVHAHTDTPTHPCSHLTRPLTHTSSPGTSTHTYFPWHAHSHILPLARLLTHTPPDTPTHTYFLPWHAHSTHASPATPCHPRPLPH</sequence>
<evidence type="ECO:0008006" key="4">
    <source>
        <dbReference type="Google" id="ProtNLM"/>
    </source>
</evidence>
<organism evidence="2 3">
    <name type="scientific">Petrolisthes cinctipes</name>
    <name type="common">Flat porcelain crab</name>
    <dbReference type="NCBI Taxonomy" id="88211"/>
    <lineage>
        <taxon>Eukaryota</taxon>
        <taxon>Metazoa</taxon>
        <taxon>Ecdysozoa</taxon>
        <taxon>Arthropoda</taxon>
        <taxon>Crustacea</taxon>
        <taxon>Multicrustacea</taxon>
        <taxon>Malacostraca</taxon>
        <taxon>Eumalacostraca</taxon>
        <taxon>Eucarida</taxon>
        <taxon>Decapoda</taxon>
        <taxon>Pleocyemata</taxon>
        <taxon>Anomura</taxon>
        <taxon>Galatheoidea</taxon>
        <taxon>Porcellanidae</taxon>
        <taxon>Petrolisthes</taxon>
    </lineage>
</organism>
<gene>
    <name evidence="2" type="ORF">Pcinc_038984</name>
</gene>
<feature type="chain" id="PRO_5042193869" description="Secreted protein" evidence="1">
    <location>
        <begin position="24"/>
        <end position="116"/>
    </location>
</feature>
<keyword evidence="3" id="KW-1185">Reference proteome</keyword>
<dbReference type="AlphaFoldDB" id="A0AAE1BSD3"/>
<feature type="signal peptide" evidence="1">
    <location>
        <begin position="1"/>
        <end position="23"/>
    </location>
</feature>
<dbReference type="Proteomes" id="UP001286313">
    <property type="component" value="Unassembled WGS sequence"/>
</dbReference>
<evidence type="ECO:0000313" key="2">
    <source>
        <dbReference type="EMBL" id="KAK3854544.1"/>
    </source>
</evidence>
<dbReference type="EMBL" id="JAWQEG010006536">
    <property type="protein sequence ID" value="KAK3854544.1"/>
    <property type="molecule type" value="Genomic_DNA"/>
</dbReference>
<evidence type="ECO:0000256" key="1">
    <source>
        <dbReference type="SAM" id="SignalP"/>
    </source>
</evidence>
<reference evidence="2" key="1">
    <citation type="submission" date="2023-10" db="EMBL/GenBank/DDBJ databases">
        <title>Genome assemblies of two species of porcelain crab, Petrolisthes cinctipes and Petrolisthes manimaculis (Anomura: Porcellanidae).</title>
        <authorList>
            <person name="Angst P."/>
        </authorList>
    </citation>
    <scope>NUCLEOTIDE SEQUENCE</scope>
    <source>
        <strain evidence="2">PB745_01</strain>
        <tissue evidence="2">Gill</tissue>
    </source>
</reference>
<evidence type="ECO:0000313" key="3">
    <source>
        <dbReference type="Proteomes" id="UP001286313"/>
    </source>
</evidence>
<name>A0AAE1BSD3_PETCI</name>